<organism evidence="2 3">
    <name type="scientific">Phaeocystidibacter marisrubri</name>
    <dbReference type="NCBI Taxonomy" id="1577780"/>
    <lineage>
        <taxon>Bacteria</taxon>
        <taxon>Pseudomonadati</taxon>
        <taxon>Bacteroidota</taxon>
        <taxon>Flavobacteriia</taxon>
        <taxon>Flavobacteriales</taxon>
        <taxon>Phaeocystidibacteraceae</taxon>
        <taxon>Phaeocystidibacter</taxon>
    </lineage>
</organism>
<dbReference type="Proteomes" id="UP000484164">
    <property type="component" value="Unassembled WGS sequence"/>
</dbReference>
<accession>A0A6L3ZEQ0</accession>
<proteinExistence type="predicted"/>
<sequence>MFKWINLLLLSFISNRSLAQANPGFAGLIYSPGEERIRNGLDYPQVGKHAFLWNVQSRAVHIPSWFVHKAALGWRDEYNAASIQWNVSGKDEWGVQTATLAYGRRVLSGTTIGMGSRVEWLRGNLQSVYRFGFDFFTHFSVAKLEGTLLLQNVLAHTSASQTPDRNMATGFWLNYHLNNSQQIGLKWLNELHSAATFALEYSMSIPQGELFLIASTQLNLTFGFTLRTRRLNVAFVAGVGKPYTGQIGLGHAMAL</sequence>
<dbReference type="EMBL" id="WBVQ01000002">
    <property type="protein sequence ID" value="KAB2815944.1"/>
    <property type="molecule type" value="Genomic_DNA"/>
</dbReference>
<evidence type="ECO:0000313" key="3">
    <source>
        <dbReference type="Proteomes" id="UP000484164"/>
    </source>
</evidence>
<evidence type="ECO:0000313" key="2">
    <source>
        <dbReference type="EMBL" id="KAB2815944.1"/>
    </source>
</evidence>
<evidence type="ECO:0000256" key="1">
    <source>
        <dbReference type="SAM" id="SignalP"/>
    </source>
</evidence>
<gene>
    <name evidence="2" type="ORF">F8C82_09615</name>
</gene>
<dbReference type="AlphaFoldDB" id="A0A6L3ZEQ0"/>
<name>A0A6L3ZEQ0_9FLAO</name>
<keyword evidence="3" id="KW-1185">Reference proteome</keyword>
<reference evidence="2 3" key="1">
    <citation type="submission" date="2019-10" db="EMBL/GenBank/DDBJ databases">
        <title>Genome sequence of Phaeocystidibacter marisrubri JCM30614 (type strain).</title>
        <authorList>
            <person name="Bowman J.P."/>
        </authorList>
    </citation>
    <scope>NUCLEOTIDE SEQUENCE [LARGE SCALE GENOMIC DNA]</scope>
    <source>
        <strain evidence="2 3">JCM 30614</strain>
    </source>
</reference>
<comment type="caution">
    <text evidence="2">The sequence shown here is derived from an EMBL/GenBank/DDBJ whole genome shotgun (WGS) entry which is preliminary data.</text>
</comment>
<feature type="signal peptide" evidence="1">
    <location>
        <begin position="1"/>
        <end position="19"/>
    </location>
</feature>
<feature type="chain" id="PRO_5026807672" description="Transporter" evidence="1">
    <location>
        <begin position="20"/>
        <end position="255"/>
    </location>
</feature>
<evidence type="ECO:0008006" key="4">
    <source>
        <dbReference type="Google" id="ProtNLM"/>
    </source>
</evidence>
<dbReference type="RefSeq" id="WP_151693373.1">
    <property type="nucleotide sequence ID" value="NZ_BMGX01000001.1"/>
</dbReference>
<protein>
    <recommendedName>
        <fullName evidence="4">Transporter</fullName>
    </recommendedName>
</protein>
<keyword evidence="1" id="KW-0732">Signal</keyword>